<dbReference type="Gene3D" id="3.40.50.1820">
    <property type="entry name" value="alpha/beta hydrolase"/>
    <property type="match status" value="1"/>
</dbReference>
<dbReference type="STRING" id="225164.V3ZTH6"/>
<organism evidence="1 2">
    <name type="scientific">Lottia gigantea</name>
    <name type="common">Giant owl limpet</name>
    <dbReference type="NCBI Taxonomy" id="225164"/>
    <lineage>
        <taxon>Eukaryota</taxon>
        <taxon>Metazoa</taxon>
        <taxon>Spiralia</taxon>
        <taxon>Lophotrochozoa</taxon>
        <taxon>Mollusca</taxon>
        <taxon>Gastropoda</taxon>
        <taxon>Patellogastropoda</taxon>
        <taxon>Lottioidea</taxon>
        <taxon>Lottiidae</taxon>
        <taxon>Lottia</taxon>
    </lineage>
</organism>
<dbReference type="RefSeq" id="XP_009061579.1">
    <property type="nucleotide sequence ID" value="XM_009063331.1"/>
</dbReference>
<dbReference type="InterPro" id="IPR010662">
    <property type="entry name" value="RBBP9/YdeN"/>
</dbReference>
<dbReference type="CTD" id="20245715"/>
<dbReference type="PANTHER" id="PTHR15394">
    <property type="entry name" value="SERINE HYDROLASE RBBP9"/>
    <property type="match status" value="1"/>
</dbReference>
<name>V3ZTH6_LOTGI</name>
<proteinExistence type="predicted"/>
<evidence type="ECO:0000313" key="1">
    <source>
        <dbReference type="EMBL" id="ESO87682.1"/>
    </source>
</evidence>
<evidence type="ECO:0008006" key="3">
    <source>
        <dbReference type="Google" id="ProtNLM"/>
    </source>
</evidence>
<protein>
    <recommendedName>
        <fullName evidence="3">Hydrolase RBBP9</fullName>
    </recommendedName>
</protein>
<dbReference type="GeneID" id="20245715"/>
<evidence type="ECO:0000313" key="2">
    <source>
        <dbReference type="Proteomes" id="UP000030746"/>
    </source>
</evidence>
<dbReference type="HOGENOM" id="CLU_088863_1_0_1"/>
<sequence>MTDTKVVIVPGNGCTDPLRANWYGWLYNRLIQARIDCRLEEMPDPYDAKESVWIPYMHDELKCDKNTIIVGHSSGAEAAMRYAEKYKVKGIILVSGCVTDLGMESERVSGYYNRPWLWEKMKANTQFIVYFGSIDDPYIPWAEQQEIVNHLDPELYKYDDKGHFTSSTYSDLLKVVLAKAKS</sequence>
<dbReference type="KEGG" id="lgi:LOTGIDRAFT_204460"/>
<dbReference type="OMA" id="NRPWEWE"/>
<gene>
    <name evidence="1" type="ORF">LOTGIDRAFT_204460</name>
</gene>
<dbReference type="OrthoDB" id="2369073at2759"/>
<dbReference type="EMBL" id="KB202849">
    <property type="protein sequence ID" value="ESO87682.1"/>
    <property type="molecule type" value="Genomic_DNA"/>
</dbReference>
<dbReference type="SUPFAM" id="SSF53474">
    <property type="entry name" value="alpha/beta-Hydrolases"/>
    <property type="match status" value="1"/>
</dbReference>
<dbReference type="Proteomes" id="UP000030746">
    <property type="component" value="Unassembled WGS sequence"/>
</dbReference>
<dbReference type="GO" id="GO:0016787">
    <property type="term" value="F:hydrolase activity"/>
    <property type="evidence" value="ECO:0007669"/>
    <property type="project" value="InterPro"/>
</dbReference>
<keyword evidence="2" id="KW-1185">Reference proteome</keyword>
<accession>V3ZTH6</accession>
<dbReference type="InterPro" id="IPR029058">
    <property type="entry name" value="AB_hydrolase_fold"/>
</dbReference>
<dbReference type="AlphaFoldDB" id="V3ZTH6"/>
<reference evidence="1 2" key="1">
    <citation type="journal article" date="2013" name="Nature">
        <title>Insights into bilaterian evolution from three spiralian genomes.</title>
        <authorList>
            <person name="Simakov O."/>
            <person name="Marletaz F."/>
            <person name="Cho S.J."/>
            <person name="Edsinger-Gonzales E."/>
            <person name="Havlak P."/>
            <person name="Hellsten U."/>
            <person name="Kuo D.H."/>
            <person name="Larsson T."/>
            <person name="Lv J."/>
            <person name="Arendt D."/>
            <person name="Savage R."/>
            <person name="Osoegawa K."/>
            <person name="de Jong P."/>
            <person name="Grimwood J."/>
            <person name="Chapman J.A."/>
            <person name="Shapiro H."/>
            <person name="Aerts A."/>
            <person name="Otillar R.P."/>
            <person name="Terry A.Y."/>
            <person name="Boore J.L."/>
            <person name="Grigoriev I.V."/>
            <person name="Lindberg D.R."/>
            <person name="Seaver E.C."/>
            <person name="Weisblat D.A."/>
            <person name="Putnam N.H."/>
            <person name="Rokhsar D.S."/>
        </authorList>
    </citation>
    <scope>NUCLEOTIDE SEQUENCE [LARGE SCALE GENOMIC DNA]</scope>
</reference>
<dbReference type="PANTHER" id="PTHR15394:SF3">
    <property type="entry name" value="SERINE HYDROLASE RBBP9"/>
    <property type="match status" value="1"/>
</dbReference>
<dbReference type="Pfam" id="PF06821">
    <property type="entry name" value="Ser_hydrolase"/>
    <property type="match status" value="1"/>
</dbReference>